<dbReference type="SUPFAM" id="SSF48652">
    <property type="entry name" value="Tetraspanin"/>
    <property type="match status" value="1"/>
</dbReference>
<proteinExistence type="predicted"/>
<evidence type="ECO:0000256" key="3">
    <source>
        <dbReference type="ARBA" id="ARBA00022989"/>
    </source>
</evidence>
<evidence type="ECO:0000256" key="4">
    <source>
        <dbReference type="ARBA" id="ARBA00023136"/>
    </source>
</evidence>
<dbReference type="GO" id="GO:0016020">
    <property type="term" value="C:membrane"/>
    <property type="evidence" value="ECO:0007669"/>
    <property type="project" value="UniProtKB-SubCell"/>
</dbReference>
<feature type="transmembrane region" description="Helical" evidence="5">
    <location>
        <begin position="44"/>
        <end position="64"/>
    </location>
</feature>
<keyword evidence="3 5" id="KW-1133">Transmembrane helix</keyword>
<comment type="caution">
    <text evidence="6">The sequence shown here is derived from an EMBL/GenBank/DDBJ whole genome shotgun (WGS) entry which is preliminary data.</text>
</comment>
<evidence type="ECO:0000256" key="2">
    <source>
        <dbReference type="ARBA" id="ARBA00022692"/>
    </source>
</evidence>
<sequence length="275" mass="30529">MVLANIEWIGTLCALLTLICFLQLIITGVLLWNIPEVLSLTKGHIATLAGLIACFVTLPAVIRFKTARMTPSMDRTYGYTICYQQLTITVAATLHLSATILTVVSLIVGVHLGNDFLNLMPSYNTKLSAKILIDNIQFTLQCCGAYSYKDWFEIKEKSSVEFDEVPFSCCRKLANSSCNFKNLEGSDTSTINTDGCGLKLEHFVHTLLWYEFAVYGICFCLEAAIMVLLTGSVEEEMDRIPNTESVEWATFLNQNSSDAIIPPSSHTEKKINIAI</sequence>
<evidence type="ECO:0000256" key="5">
    <source>
        <dbReference type="SAM" id="Phobius"/>
    </source>
</evidence>
<organism evidence="6 7">
    <name type="scientific">Pyrocoelia pectoralis</name>
    <dbReference type="NCBI Taxonomy" id="417401"/>
    <lineage>
        <taxon>Eukaryota</taxon>
        <taxon>Metazoa</taxon>
        <taxon>Ecdysozoa</taxon>
        <taxon>Arthropoda</taxon>
        <taxon>Hexapoda</taxon>
        <taxon>Insecta</taxon>
        <taxon>Pterygota</taxon>
        <taxon>Neoptera</taxon>
        <taxon>Endopterygota</taxon>
        <taxon>Coleoptera</taxon>
        <taxon>Polyphaga</taxon>
        <taxon>Elateriformia</taxon>
        <taxon>Elateroidea</taxon>
        <taxon>Lampyridae</taxon>
        <taxon>Lampyrinae</taxon>
        <taxon>Pyrocoelia</taxon>
    </lineage>
</organism>
<reference evidence="6 7" key="1">
    <citation type="journal article" date="2024" name="Insects">
        <title>An Improved Chromosome-Level Genome Assembly of the Firefly Pyrocoelia pectoralis.</title>
        <authorList>
            <person name="Fu X."/>
            <person name="Meyer-Rochow V.B."/>
            <person name="Ballantyne L."/>
            <person name="Zhu X."/>
        </authorList>
    </citation>
    <scope>NUCLEOTIDE SEQUENCE [LARGE SCALE GENOMIC DNA]</scope>
    <source>
        <strain evidence="6">XCY_ONT2</strain>
    </source>
</reference>
<dbReference type="Gene3D" id="1.10.1450.10">
    <property type="entry name" value="Tetraspanin"/>
    <property type="match status" value="1"/>
</dbReference>
<dbReference type="EMBL" id="JAVRBK010000006">
    <property type="protein sequence ID" value="KAK5642297.1"/>
    <property type="molecule type" value="Genomic_DNA"/>
</dbReference>
<evidence type="ECO:0000313" key="7">
    <source>
        <dbReference type="Proteomes" id="UP001329430"/>
    </source>
</evidence>
<dbReference type="InterPro" id="IPR008952">
    <property type="entry name" value="Tetraspanin_EC2_sf"/>
</dbReference>
<comment type="subcellular location">
    <subcellularLocation>
        <location evidence="1">Membrane</location>
        <topology evidence="1">Multi-pass membrane protein</topology>
    </subcellularLocation>
</comment>
<keyword evidence="7" id="KW-1185">Reference proteome</keyword>
<dbReference type="Pfam" id="PF00335">
    <property type="entry name" value="Tetraspanin"/>
    <property type="match status" value="1"/>
</dbReference>
<keyword evidence="2 5" id="KW-0812">Transmembrane</keyword>
<evidence type="ECO:0000313" key="6">
    <source>
        <dbReference type="EMBL" id="KAK5642297.1"/>
    </source>
</evidence>
<feature type="transmembrane region" description="Helical" evidence="5">
    <location>
        <begin position="85"/>
        <end position="112"/>
    </location>
</feature>
<feature type="transmembrane region" description="Helical" evidence="5">
    <location>
        <begin position="207"/>
        <end position="229"/>
    </location>
</feature>
<protein>
    <recommendedName>
        <fullName evidence="8">Tetraspanin</fullName>
    </recommendedName>
</protein>
<dbReference type="AlphaFoldDB" id="A0AAN7V7D9"/>
<dbReference type="InterPro" id="IPR018499">
    <property type="entry name" value="Tetraspanin/Peripherin"/>
</dbReference>
<keyword evidence="4 5" id="KW-0472">Membrane</keyword>
<accession>A0AAN7V7D9</accession>
<evidence type="ECO:0008006" key="8">
    <source>
        <dbReference type="Google" id="ProtNLM"/>
    </source>
</evidence>
<evidence type="ECO:0000256" key="1">
    <source>
        <dbReference type="ARBA" id="ARBA00004141"/>
    </source>
</evidence>
<feature type="transmembrane region" description="Helical" evidence="5">
    <location>
        <begin position="12"/>
        <end position="32"/>
    </location>
</feature>
<name>A0AAN7V7D9_9COLE</name>
<gene>
    <name evidence="6" type="ORF">RI129_008464</name>
</gene>
<dbReference type="Proteomes" id="UP001329430">
    <property type="component" value="Chromosome 6"/>
</dbReference>